<evidence type="ECO:0000313" key="25">
    <source>
        <dbReference type="EMBL" id="NGO39210.1"/>
    </source>
</evidence>
<keyword evidence="14" id="KW-0443">Lipid metabolism</keyword>
<feature type="transmembrane region" description="Helical" evidence="24">
    <location>
        <begin position="49"/>
        <end position="73"/>
    </location>
</feature>
<evidence type="ECO:0000256" key="11">
    <source>
        <dbReference type="ARBA" id="ARBA00022692"/>
    </source>
</evidence>
<dbReference type="PANTHER" id="PTHR46382">
    <property type="entry name" value="PHOSPHATIDATE CYTIDYLYLTRANSFERASE"/>
    <property type="match status" value="1"/>
</dbReference>
<comment type="subcellular location">
    <subcellularLocation>
        <location evidence="2">Cell membrane</location>
        <topology evidence="2">Multi-pass membrane protein</topology>
    </subcellularLocation>
</comment>
<keyword evidence="11 24" id="KW-0812">Transmembrane</keyword>
<feature type="transmembrane region" description="Helical" evidence="24">
    <location>
        <begin position="141"/>
        <end position="159"/>
    </location>
</feature>
<evidence type="ECO:0000256" key="22">
    <source>
        <dbReference type="ARBA" id="ARBA00032743"/>
    </source>
</evidence>
<dbReference type="GO" id="GO:0004605">
    <property type="term" value="F:phosphatidate cytidylyltransferase activity"/>
    <property type="evidence" value="ECO:0007669"/>
    <property type="project" value="UniProtKB-EC"/>
</dbReference>
<feature type="transmembrane region" description="Helical" evidence="24">
    <location>
        <begin position="118"/>
        <end position="134"/>
    </location>
</feature>
<comment type="pathway">
    <text evidence="4">Lipid metabolism.</text>
</comment>
<dbReference type="EC" id="2.7.7.41" evidence="6"/>
<evidence type="ECO:0000256" key="19">
    <source>
        <dbReference type="ARBA" id="ARBA00031825"/>
    </source>
</evidence>
<feature type="transmembrane region" description="Helical" evidence="24">
    <location>
        <begin position="218"/>
        <end position="236"/>
    </location>
</feature>
<dbReference type="PANTHER" id="PTHR46382:SF1">
    <property type="entry name" value="PHOSPHATIDATE CYTIDYLYLTRANSFERASE"/>
    <property type="match status" value="1"/>
</dbReference>
<evidence type="ECO:0000256" key="18">
    <source>
        <dbReference type="ARBA" id="ARBA00029893"/>
    </source>
</evidence>
<evidence type="ECO:0000256" key="16">
    <source>
        <dbReference type="ARBA" id="ARBA00023209"/>
    </source>
</evidence>
<evidence type="ECO:0000256" key="8">
    <source>
        <dbReference type="ARBA" id="ARBA00022475"/>
    </source>
</evidence>
<evidence type="ECO:0000256" key="6">
    <source>
        <dbReference type="ARBA" id="ARBA00012487"/>
    </source>
</evidence>
<keyword evidence="26" id="KW-1185">Reference proteome</keyword>
<evidence type="ECO:0000256" key="7">
    <source>
        <dbReference type="ARBA" id="ARBA00019373"/>
    </source>
</evidence>
<gene>
    <name evidence="25" type="ORF">G4L39_07335</name>
</gene>
<dbReference type="EMBL" id="JAAKYA010000051">
    <property type="protein sequence ID" value="NGO39210.1"/>
    <property type="molecule type" value="Genomic_DNA"/>
</dbReference>
<keyword evidence="9" id="KW-0444">Lipid biosynthesis</keyword>
<keyword evidence="8" id="KW-1003">Cell membrane</keyword>
<evidence type="ECO:0000256" key="9">
    <source>
        <dbReference type="ARBA" id="ARBA00022516"/>
    </source>
</evidence>
<evidence type="ECO:0000256" key="4">
    <source>
        <dbReference type="ARBA" id="ARBA00005189"/>
    </source>
</evidence>
<evidence type="ECO:0000256" key="20">
    <source>
        <dbReference type="ARBA" id="ARBA00032253"/>
    </source>
</evidence>
<evidence type="ECO:0000313" key="26">
    <source>
        <dbReference type="Proteomes" id="UP000477311"/>
    </source>
</evidence>
<dbReference type="GO" id="GO:0005886">
    <property type="term" value="C:plasma membrane"/>
    <property type="evidence" value="ECO:0007669"/>
    <property type="project" value="UniProtKB-SubCell"/>
</dbReference>
<organism evidence="25 26">
    <name type="scientific">Limisphaera ngatamarikiensis</name>
    <dbReference type="NCBI Taxonomy" id="1324935"/>
    <lineage>
        <taxon>Bacteria</taxon>
        <taxon>Pseudomonadati</taxon>
        <taxon>Verrucomicrobiota</taxon>
        <taxon>Verrucomicrobiia</taxon>
        <taxon>Limisphaerales</taxon>
        <taxon>Limisphaeraceae</taxon>
        <taxon>Limisphaera</taxon>
    </lineage>
</organism>
<proteinExistence type="inferred from homology"/>
<keyword evidence="12" id="KW-0548">Nucleotidyltransferase</keyword>
<dbReference type="Proteomes" id="UP000477311">
    <property type="component" value="Unassembled WGS sequence"/>
</dbReference>
<feature type="transmembrane region" description="Helical" evidence="24">
    <location>
        <begin position="179"/>
        <end position="197"/>
    </location>
</feature>
<evidence type="ECO:0000256" key="23">
    <source>
        <dbReference type="ARBA" id="ARBA00033406"/>
    </source>
</evidence>
<reference evidence="25 26" key="1">
    <citation type="submission" date="2020-02" db="EMBL/GenBank/DDBJ databases">
        <title>Draft genome sequence of Limisphaera ngatamarikiensis NGM72.4T, a thermophilic Verrucomicrobia grouped in subdivision 3.</title>
        <authorList>
            <person name="Carere C.R."/>
            <person name="Steen J."/>
            <person name="Hugenholtz P."/>
            <person name="Stott M.B."/>
        </authorList>
    </citation>
    <scope>NUCLEOTIDE SEQUENCE [LARGE SCALE GENOMIC DNA]</scope>
    <source>
        <strain evidence="25 26">NGM72.4</strain>
    </source>
</reference>
<evidence type="ECO:0000256" key="1">
    <source>
        <dbReference type="ARBA" id="ARBA00001698"/>
    </source>
</evidence>
<keyword evidence="13 24" id="KW-1133">Transmembrane helix</keyword>
<dbReference type="AlphaFoldDB" id="A0A6M1S1E7"/>
<keyword evidence="15 24" id="KW-0472">Membrane</keyword>
<dbReference type="GO" id="GO:0016024">
    <property type="term" value="P:CDP-diacylglycerol biosynthetic process"/>
    <property type="evidence" value="ECO:0007669"/>
    <property type="project" value="TreeGrafter"/>
</dbReference>
<evidence type="ECO:0000256" key="14">
    <source>
        <dbReference type="ARBA" id="ARBA00023098"/>
    </source>
</evidence>
<feature type="transmembrane region" description="Helical" evidence="24">
    <location>
        <begin position="281"/>
        <end position="306"/>
    </location>
</feature>
<evidence type="ECO:0000256" key="2">
    <source>
        <dbReference type="ARBA" id="ARBA00004651"/>
    </source>
</evidence>
<accession>A0A6M1S1E7</accession>
<comment type="caution">
    <text evidence="25">The sequence shown here is derived from an EMBL/GenBank/DDBJ whole genome shotgun (WGS) entry which is preliminary data.</text>
</comment>
<comment type="similarity">
    <text evidence="5">Belongs to the CDS family.</text>
</comment>
<evidence type="ECO:0000256" key="13">
    <source>
        <dbReference type="ARBA" id="ARBA00022989"/>
    </source>
</evidence>
<evidence type="ECO:0000256" key="3">
    <source>
        <dbReference type="ARBA" id="ARBA00005119"/>
    </source>
</evidence>
<evidence type="ECO:0000256" key="24">
    <source>
        <dbReference type="SAM" id="Phobius"/>
    </source>
</evidence>
<comment type="catalytic activity">
    <reaction evidence="1">
        <text>a 1,2-diacyl-sn-glycero-3-phosphate + CTP + H(+) = a CDP-1,2-diacyl-sn-glycerol + diphosphate</text>
        <dbReference type="Rhea" id="RHEA:16229"/>
        <dbReference type="ChEBI" id="CHEBI:15378"/>
        <dbReference type="ChEBI" id="CHEBI:33019"/>
        <dbReference type="ChEBI" id="CHEBI:37563"/>
        <dbReference type="ChEBI" id="CHEBI:58332"/>
        <dbReference type="ChEBI" id="CHEBI:58608"/>
        <dbReference type="EC" id="2.7.7.41"/>
    </reaction>
</comment>
<evidence type="ECO:0000256" key="12">
    <source>
        <dbReference type="ARBA" id="ARBA00022695"/>
    </source>
</evidence>
<evidence type="ECO:0000256" key="21">
    <source>
        <dbReference type="ARBA" id="ARBA00032396"/>
    </source>
</evidence>
<feature type="transmembrane region" description="Helical" evidence="24">
    <location>
        <begin position="80"/>
        <end position="98"/>
    </location>
</feature>
<protein>
    <recommendedName>
        <fullName evidence="7">Phosphatidate cytidylyltransferase</fullName>
        <ecNumber evidence="6">2.7.7.41</ecNumber>
    </recommendedName>
    <alternativeName>
        <fullName evidence="20">CDP-DAG synthase</fullName>
    </alternativeName>
    <alternativeName>
        <fullName evidence="22">CDP-DG synthase</fullName>
    </alternativeName>
    <alternativeName>
        <fullName evidence="18">CDP-diacylglycerol synthase</fullName>
    </alternativeName>
    <alternativeName>
        <fullName evidence="21">CDP-diglyceride pyrophosphorylase</fullName>
    </alternativeName>
    <alternativeName>
        <fullName evidence="23">CDP-diglyceride synthase</fullName>
    </alternativeName>
    <alternativeName>
        <fullName evidence="19">CTP:phosphatidate cytidylyltransferase</fullName>
    </alternativeName>
</protein>
<evidence type="ECO:0000256" key="10">
    <source>
        <dbReference type="ARBA" id="ARBA00022679"/>
    </source>
</evidence>
<keyword evidence="10" id="KW-0808">Transferase</keyword>
<keyword evidence="17" id="KW-1208">Phospholipid metabolism</keyword>
<feature type="transmembrane region" description="Helical" evidence="24">
    <location>
        <begin position="248"/>
        <end position="269"/>
    </location>
</feature>
<evidence type="ECO:0000256" key="17">
    <source>
        <dbReference type="ARBA" id="ARBA00023264"/>
    </source>
</evidence>
<name>A0A6M1S1E7_9BACT</name>
<sequence length="313" mass="33419">MPPQGQPPPTGSTSASPGQRARTFLRRLASSILLWTAVLLALFSDHPAVATWVFLGIMVVLAAAGLMEFYGLAAQRGLPAFRICGLLGGTLLMVGTFLHCTGRLGIHGSPARVNDFETSFLILFVLGLAVRLLVSGPTGQGLPAMAVSLLGLLYVPWLLNFIQKIHFFPGIEGLGRYYVLYFLVVTKLSDTGAYIVGSLCGRHKMAPRISPGKTWEGFAGALLFSTGASLALAALLGSHLPGMRTDHALILGLILGAGAVVGDLIESLWKREAAVKDSGRWFPGIGGLLDLLDSLLFNAPLMYLYLRHVLTRP</sequence>
<evidence type="ECO:0000256" key="15">
    <source>
        <dbReference type="ARBA" id="ARBA00023136"/>
    </source>
</evidence>
<comment type="pathway">
    <text evidence="3">Phospholipid metabolism; CDP-diacylglycerol biosynthesis; CDP-diacylglycerol from sn-glycerol 3-phosphate: step 3/3.</text>
</comment>
<dbReference type="Pfam" id="PF01148">
    <property type="entry name" value="CTP_transf_1"/>
    <property type="match status" value="1"/>
</dbReference>
<evidence type="ECO:0000256" key="5">
    <source>
        <dbReference type="ARBA" id="ARBA00010185"/>
    </source>
</evidence>
<keyword evidence="16" id="KW-0594">Phospholipid biosynthesis</keyword>